<dbReference type="CDD" id="cd17569">
    <property type="entry name" value="REC_HupR-like"/>
    <property type="match status" value="1"/>
</dbReference>
<dbReference type="InterPro" id="IPR029016">
    <property type="entry name" value="GAF-like_dom_sf"/>
</dbReference>
<dbReference type="InterPro" id="IPR011006">
    <property type="entry name" value="CheY-like_superfamily"/>
</dbReference>
<evidence type="ECO:0000259" key="5">
    <source>
        <dbReference type="PROSITE" id="PS50110"/>
    </source>
</evidence>
<dbReference type="SUPFAM" id="SSF81606">
    <property type="entry name" value="PP2C-like"/>
    <property type="match status" value="1"/>
</dbReference>
<dbReference type="Gene3D" id="3.30.450.40">
    <property type="match status" value="1"/>
</dbReference>
<dbReference type="InterPro" id="IPR052016">
    <property type="entry name" value="Bact_Sigma-Reg"/>
</dbReference>
<dbReference type="InterPro" id="IPR001932">
    <property type="entry name" value="PPM-type_phosphatase-like_dom"/>
</dbReference>
<dbReference type="Pfam" id="PF07228">
    <property type="entry name" value="SpoIIE"/>
    <property type="match status" value="1"/>
</dbReference>
<evidence type="ECO:0000256" key="1">
    <source>
        <dbReference type="ARBA" id="ARBA00022679"/>
    </source>
</evidence>
<keyword evidence="1" id="KW-0808">Transferase</keyword>
<keyword evidence="4" id="KW-0597">Phosphoprotein</keyword>
<dbReference type="Gene3D" id="3.40.50.2300">
    <property type="match status" value="1"/>
</dbReference>
<gene>
    <name evidence="6" type="ORF">NC998_10770</name>
</gene>
<evidence type="ECO:0000256" key="2">
    <source>
        <dbReference type="ARBA" id="ARBA00022777"/>
    </source>
</evidence>
<keyword evidence="3" id="KW-0378">Hydrolase</keyword>
<dbReference type="EMBL" id="JAMPKM010000005">
    <property type="protein sequence ID" value="MEP0817579.1"/>
    <property type="molecule type" value="Genomic_DNA"/>
</dbReference>
<comment type="caution">
    <text evidence="6">The sequence shown here is derived from an EMBL/GenBank/DDBJ whole genome shotgun (WGS) entry which is preliminary data.</text>
</comment>
<dbReference type="InterPro" id="IPR036457">
    <property type="entry name" value="PPM-type-like_dom_sf"/>
</dbReference>
<dbReference type="Pfam" id="PF01590">
    <property type="entry name" value="GAF"/>
    <property type="match status" value="1"/>
</dbReference>
<evidence type="ECO:0000256" key="4">
    <source>
        <dbReference type="PROSITE-ProRule" id="PRU00169"/>
    </source>
</evidence>
<dbReference type="InterPro" id="IPR001789">
    <property type="entry name" value="Sig_transdc_resp-reg_receiver"/>
</dbReference>
<name>A0ABV0J7G9_9CYAN</name>
<dbReference type="Proteomes" id="UP001464891">
    <property type="component" value="Unassembled WGS sequence"/>
</dbReference>
<feature type="domain" description="Response regulatory" evidence="5">
    <location>
        <begin position="10"/>
        <end position="125"/>
    </location>
</feature>
<dbReference type="SMART" id="SM00448">
    <property type="entry name" value="REC"/>
    <property type="match status" value="1"/>
</dbReference>
<dbReference type="PANTHER" id="PTHR43156:SF2">
    <property type="entry name" value="STAGE II SPORULATION PROTEIN E"/>
    <property type="match status" value="1"/>
</dbReference>
<keyword evidence="7" id="KW-1185">Reference proteome</keyword>
<feature type="modified residue" description="4-aspartylphosphate" evidence="4">
    <location>
        <position position="59"/>
    </location>
</feature>
<evidence type="ECO:0000313" key="6">
    <source>
        <dbReference type="EMBL" id="MEP0817579.1"/>
    </source>
</evidence>
<dbReference type="SMART" id="SM00331">
    <property type="entry name" value="PP2C_SIG"/>
    <property type="match status" value="1"/>
</dbReference>
<organism evidence="6 7">
    <name type="scientific">Trichocoleus desertorum GB2-A4</name>
    <dbReference type="NCBI Taxonomy" id="2933944"/>
    <lineage>
        <taxon>Bacteria</taxon>
        <taxon>Bacillati</taxon>
        <taxon>Cyanobacteriota</taxon>
        <taxon>Cyanophyceae</taxon>
        <taxon>Leptolyngbyales</taxon>
        <taxon>Trichocoleusaceae</taxon>
        <taxon>Trichocoleus</taxon>
    </lineage>
</organism>
<proteinExistence type="predicted"/>
<dbReference type="PROSITE" id="PS50110">
    <property type="entry name" value="RESPONSE_REGULATORY"/>
    <property type="match status" value="1"/>
</dbReference>
<dbReference type="RefSeq" id="WP_190435780.1">
    <property type="nucleotide sequence ID" value="NZ_JAMPKM010000005.1"/>
</dbReference>
<sequence>MSQGSGGKLKLMVVDDEPDNLDLLYRTFRRDFEVFKASSGLNALQSLDQEGEMAIIISDQRMPGMNGTEFLSKTVERFPDTIRIVLTGYTDVEDLVEAINTGKVFKYITKPWMPDELKTVVQQAAETYQVLKQRTNELQRALRRESLFNAMTSAIRESLDYRSMLQTIVETIGSGFEATCCILRPVESDRLTAEFFSYQAPTQAELLSSSHYLSGSQAEADSLTHQALTTRQTQLAPTGVTSPELAQLVIPLTYQQELLAVLALYQDSTVSIWPPEDIQLIEGVAEQAALAISQAKLYQLIQEQTQQMRAELEVARQIQTNLLRQSWPEVEGAKIQACCYPAREVGGDFFEVYVHPQGDIWLTVGDVSGKGVPAALFMASAISVLRRELAQEAPPEPNIVMQNLNSGLSEDLVSNNCFITMVLARYTPATGQLVYANAGHVYPLVWSHQAVISASSSETLPIEPTYLKTRGVPLGILPIWKAAAGNVVLNSGEVFLLTSDGITEATVNAEGIGDGTPLSASSMLQQTGLWQLLTQERTPLNLNTLLERIQAHNPIQEDDQTILSLEVL</sequence>
<dbReference type="SUPFAM" id="SSF52172">
    <property type="entry name" value="CheY-like"/>
    <property type="match status" value="1"/>
</dbReference>
<protein>
    <submittedName>
        <fullName evidence="6">SpoIIE family protein phosphatase</fullName>
    </submittedName>
</protein>
<dbReference type="Gene3D" id="3.60.40.10">
    <property type="entry name" value="PPM-type phosphatase domain"/>
    <property type="match status" value="1"/>
</dbReference>
<dbReference type="InterPro" id="IPR003018">
    <property type="entry name" value="GAF"/>
</dbReference>
<dbReference type="Pfam" id="PF00072">
    <property type="entry name" value="Response_reg"/>
    <property type="match status" value="1"/>
</dbReference>
<dbReference type="SMART" id="SM00065">
    <property type="entry name" value="GAF"/>
    <property type="match status" value="1"/>
</dbReference>
<dbReference type="PANTHER" id="PTHR43156">
    <property type="entry name" value="STAGE II SPORULATION PROTEIN E-RELATED"/>
    <property type="match status" value="1"/>
</dbReference>
<dbReference type="SUPFAM" id="SSF55781">
    <property type="entry name" value="GAF domain-like"/>
    <property type="match status" value="1"/>
</dbReference>
<evidence type="ECO:0000256" key="3">
    <source>
        <dbReference type="ARBA" id="ARBA00022801"/>
    </source>
</evidence>
<reference evidence="6 7" key="1">
    <citation type="submission" date="2022-04" db="EMBL/GenBank/DDBJ databases">
        <title>Positive selection, recombination, and allopatry shape intraspecific diversity of widespread and dominant cyanobacteria.</title>
        <authorList>
            <person name="Wei J."/>
            <person name="Shu W."/>
            <person name="Hu C."/>
        </authorList>
    </citation>
    <scope>NUCLEOTIDE SEQUENCE [LARGE SCALE GENOMIC DNA]</scope>
    <source>
        <strain evidence="6 7">GB2-A4</strain>
    </source>
</reference>
<accession>A0ABV0J7G9</accession>
<keyword evidence="2" id="KW-0418">Kinase</keyword>
<evidence type="ECO:0000313" key="7">
    <source>
        <dbReference type="Proteomes" id="UP001464891"/>
    </source>
</evidence>